<dbReference type="PROSITE" id="PS00211">
    <property type="entry name" value="ABC_TRANSPORTER_1"/>
    <property type="match status" value="1"/>
</dbReference>
<evidence type="ECO:0000256" key="1">
    <source>
        <dbReference type="ARBA" id="ARBA00004417"/>
    </source>
</evidence>
<evidence type="ECO:0000259" key="7">
    <source>
        <dbReference type="PROSITE" id="PS50893"/>
    </source>
</evidence>
<evidence type="ECO:0000256" key="3">
    <source>
        <dbReference type="ARBA" id="ARBA00022448"/>
    </source>
</evidence>
<dbReference type="FunFam" id="3.40.50.300:FF:000016">
    <property type="entry name" value="Oligopeptide ABC transporter ATP-binding component"/>
    <property type="match status" value="1"/>
</dbReference>
<keyword evidence="5 8" id="KW-0067">ATP-binding</keyword>
<comment type="similarity">
    <text evidence="2">Belongs to the ABC transporter superfamily.</text>
</comment>
<dbReference type="GO" id="GO:0005886">
    <property type="term" value="C:plasma membrane"/>
    <property type="evidence" value="ECO:0007669"/>
    <property type="project" value="UniProtKB-SubCell"/>
</dbReference>
<evidence type="ECO:0000256" key="4">
    <source>
        <dbReference type="ARBA" id="ARBA00022741"/>
    </source>
</evidence>
<dbReference type="Pfam" id="PF08352">
    <property type="entry name" value="oligo_HPY"/>
    <property type="match status" value="1"/>
</dbReference>
<accession>A0A7X0DN77</accession>
<protein>
    <submittedName>
        <fullName evidence="8">Oligopeptide/dipeptide ABC transporter ATP-binding protein</fullName>
    </submittedName>
</protein>
<feature type="region of interest" description="Disordered" evidence="6">
    <location>
        <begin position="308"/>
        <end position="342"/>
    </location>
</feature>
<dbReference type="Pfam" id="PF00005">
    <property type="entry name" value="ABC_tran"/>
    <property type="match status" value="1"/>
</dbReference>
<dbReference type="InterPro" id="IPR050319">
    <property type="entry name" value="ABC_transp_ATP-bind"/>
</dbReference>
<evidence type="ECO:0000313" key="8">
    <source>
        <dbReference type="EMBL" id="MBB6211816.1"/>
    </source>
</evidence>
<dbReference type="PROSITE" id="PS50893">
    <property type="entry name" value="ABC_TRANSPORTER_2"/>
    <property type="match status" value="1"/>
</dbReference>
<comment type="caution">
    <text evidence="8">The sequence shown here is derived from an EMBL/GenBank/DDBJ whole genome shotgun (WGS) entry which is preliminary data.</text>
</comment>
<feature type="compositionally biased region" description="Polar residues" evidence="6">
    <location>
        <begin position="323"/>
        <end position="342"/>
    </location>
</feature>
<keyword evidence="9" id="KW-1185">Reference proteome</keyword>
<feature type="domain" description="ABC transporter" evidence="7">
    <location>
        <begin position="6"/>
        <end position="256"/>
    </location>
</feature>
<dbReference type="Gene3D" id="3.40.50.300">
    <property type="entry name" value="P-loop containing nucleotide triphosphate hydrolases"/>
    <property type="match status" value="1"/>
</dbReference>
<comment type="subcellular location">
    <subcellularLocation>
        <location evidence="1">Cell inner membrane</location>
        <topology evidence="1">Peripheral membrane protein</topology>
    </subcellularLocation>
</comment>
<keyword evidence="3" id="KW-0813">Transport</keyword>
<evidence type="ECO:0000256" key="6">
    <source>
        <dbReference type="SAM" id="MobiDB-lite"/>
    </source>
</evidence>
<dbReference type="GO" id="GO:0005524">
    <property type="term" value="F:ATP binding"/>
    <property type="evidence" value="ECO:0007669"/>
    <property type="project" value="UniProtKB-KW"/>
</dbReference>
<dbReference type="SUPFAM" id="SSF52540">
    <property type="entry name" value="P-loop containing nucleoside triphosphate hydrolases"/>
    <property type="match status" value="1"/>
</dbReference>
<dbReference type="InterPro" id="IPR013563">
    <property type="entry name" value="Oligopep_ABC_C"/>
</dbReference>
<evidence type="ECO:0000313" key="9">
    <source>
        <dbReference type="Proteomes" id="UP000544872"/>
    </source>
</evidence>
<dbReference type="SMART" id="SM00382">
    <property type="entry name" value="AAA"/>
    <property type="match status" value="1"/>
</dbReference>
<proteinExistence type="inferred from homology"/>
<dbReference type="InterPro" id="IPR003593">
    <property type="entry name" value="AAA+_ATPase"/>
</dbReference>
<dbReference type="InterPro" id="IPR027417">
    <property type="entry name" value="P-loop_NTPase"/>
</dbReference>
<dbReference type="InterPro" id="IPR017871">
    <property type="entry name" value="ABC_transporter-like_CS"/>
</dbReference>
<keyword evidence="4" id="KW-0547">Nucleotide-binding</keyword>
<dbReference type="GO" id="GO:0055085">
    <property type="term" value="P:transmembrane transport"/>
    <property type="evidence" value="ECO:0007669"/>
    <property type="project" value="UniProtKB-ARBA"/>
</dbReference>
<dbReference type="EMBL" id="JACIIX010000014">
    <property type="protein sequence ID" value="MBB6211816.1"/>
    <property type="molecule type" value="Genomic_DNA"/>
</dbReference>
<dbReference type="RefSeq" id="WP_184264930.1">
    <property type="nucleotide sequence ID" value="NZ_JACIIX010000014.1"/>
</dbReference>
<dbReference type="PANTHER" id="PTHR43776:SF7">
    <property type="entry name" value="D,D-DIPEPTIDE TRANSPORT ATP-BINDING PROTEIN DDPF-RELATED"/>
    <property type="match status" value="1"/>
</dbReference>
<dbReference type="PANTHER" id="PTHR43776">
    <property type="entry name" value="TRANSPORT ATP-BINDING PROTEIN"/>
    <property type="match status" value="1"/>
</dbReference>
<gene>
    <name evidence="8" type="ORF">FHS48_003260</name>
</gene>
<reference evidence="8 9" key="1">
    <citation type="submission" date="2020-08" db="EMBL/GenBank/DDBJ databases">
        <title>Genomic Encyclopedia of Type Strains, Phase IV (KMG-IV): sequencing the most valuable type-strain genomes for metagenomic binning, comparative biology and taxonomic classification.</title>
        <authorList>
            <person name="Goeker M."/>
        </authorList>
    </citation>
    <scope>NUCLEOTIDE SEQUENCE [LARGE SCALE GENOMIC DNA]</scope>
    <source>
        <strain evidence="8 9">DSM 11590</strain>
    </source>
</reference>
<organism evidence="8 9">
    <name type="scientific">Novispirillum itersonii</name>
    <name type="common">Aquaspirillum itersonii</name>
    <dbReference type="NCBI Taxonomy" id="189"/>
    <lineage>
        <taxon>Bacteria</taxon>
        <taxon>Pseudomonadati</taxon>
        <taxon>Pseudomonadota</taxon>
        <taxon>Alphaproteobacteria</taxon>
        <taxon>Rhodospirillales</taxon>
        <taxon>Novispirillaceae</taxon>
        <taxon>Novispirillum</taxon>
    </lineage>
</organism>
<evidence type="ECO:0000256" key="2">
    <source>
        <dbReference type="ARBA" id="ARBA00005417"/>
    </source>
</evidence>
<dbReference type="Proteomes" id="UP000544872">
    <property type="component" value="Unassembled WGS sequence"/>
</dbReference>
<sequence length="342" mass="37543">MTTPILSVTDLCKTFRSGGGLWRKPRQFHAVSSVSFDIQAGETVGVVGESGCGKSTLARVVLRLMEPSSGSIRFEGEDIAALPEKALRPLRRRFQMVFQDPYSSINPRLTIREALLEPFRVQGVSLTTAQEQDTVDRLMAMVSLNPVLAESHPHHLSGGQKQRVGIARALALQPSLLVLDEPTASLDVSVQAQVIQLLQSLRGQQTLTYLFISHDLALVRYFCDRIMVMYLGRVVEVMPKGATPAHPYTRALLESSFEPDPTQRRSIVRITGEIPSGYDLPPGCAFQARCPKAQDLCRQTRPELGSVGTRHQAACHFPDSPLPDTQTPRSGTAPSQETPHAV</sequence>
<evidence type="ECO:0000256" key="5">
    <source>
        <dbReference type="ARBA" id="ARBA00022840"/>
    </source>
</evidence>
<dbReference type="CDD" id="cd03257">
    <property type="entry name" value="ABC_NikE_OppD_transporters"/>
    <property type="match status" value="1"/>
</dbReference>
<dbReference type="InterPro" id="IPR003439">
    <property type="entry name" value="ABC_transporter-like_ATP-bd"/>
</dbReference>
<dbReference type="AlphaFoldDB" id="A0A7X0DN77"/>
<dbReference type="GO" id="GO:0016887">
    <property type="term" value="F:ATP hydrolysis activity"/>
    <property type="evidence" value="ECO:0007669"/>
    <property type="project" value="InterPro"/>
</dbReference>
<name>A0A7X0DN77_NOVIT</name>
<dbReference type="NCBIfam" id="TIGR01727">
    <property type="entry name" value="oligo_HPY"/>
    <property type="match status" value="1"/>
</dbReference>
<dbReference type="GO" id="GO:0015833">
    <property type="term" value="P:peptide transport"/>
    <property type="evidence" value="ECO:0007669"/>
    <property type="project" value="InterPro"/>
</dbReference>